<dbReference type="RefSeq" id="WP_309804536.1">
    <property type="nucleotide sequence ID" value="NZ_JAVDRD010000002.1"/>
</dbReference>
<dbReference type="InterPro" id="IPR020846">
    <property type="entry name" value="MFS_dom"/>
</dbReference>
<dbReference type="Proteomes" id="UP001184150">
    <property type="component" value="Unassembled WGS sequence"/>
</dbReference>
<evidence type="ECO:0000259" key="5">
    <source>
        <dbReference type="PROSITE" id="PS50850"/>
    </source>
</evidence>
<feature type="transmembrane region" description="Helical" evidence="4">
    <location>
        <begin position="254"/>
        <end position="273"/>
    </location>
</feature>
<evidence type="ECO:0000256" key="3">
    <source>
        <dbReference type="ARBA" id="ARBA00023136"/>
    </source>
</evidence>
<keyword evidence="1 4" id="KW-0812">Transmembrane</keyword>
<dbReference type="InterPro" id="IPR011701">
    <property type="entry name" value="MFS"/>
</dbReference>
<protein>
    <submittedName>
        <fullName evidence="6">MFS family permease</fullName>
    </submittedName>
</protein>
<reference evidence="6 7" key="1">
    <citation type="submission" date="2023-07" db="EMBL/GenBank/DDBJ databases">
        <title>Sorghum-associated microbial communities from plants grown in Nebraska, USA.</title>
        <authorList>
            <person name="Schachtman D."/>
        </authorList>
    </citation>
    <scope>NUCLEOTIDE SEQUENCE [LARGE SCALE GENOMIC DNA]</scope>
    <source>
        <strain evidence="6 7">DS1027</strain>
    </source>
</reference>
<evidence type="ECO:0000256" key="4">
    <source>
        <dbReference type="SAM" id="Phobius"/>
    </source>
</evidence>
<proteinExistence type="predicted"/>
<organism evidence="6 7">
    <name type="scientific">Novosphingobium capsulatum</name>
    <dbReference type="NCBI Taxonomy" id="13688"/>
    <lineage>
        <taxon>Bacteria</taxon>
        <taxon>Pseudomonadati</taxon>
        <taxon>Pseudomonadota</taxon>
        <taxon>Alphaproteobacteria</taxon>
        <taxon>Sphingomonadales</taxon>
        <taxon>Sphingomonadaceae</taxon>
        <taxon>Novosphingobium</taxon>
    </lineage>
</organism>
<feature type="transmembrane region" description="Helical" evidence="4">
    <location>
        <begin position="169"/>
        <end position="188"/>
    </location>
</feature>
<feature type="transmembrane region" description="Helical" evidence="4">
    <location>
        <begin position="141"/>
        <end position="163"/>
    </location>
</feature>
<feature type="transmembrane region" description="Helical" evidence="4">
    <location>
        <begin position="280"/>
        <end position="301"/>
    </location>
</feature>
<keyword evidence="3 4" id="KW-0472">Membrane</keyword>
<name>A0ABU1MIA1_9SPHN</name>
<dbReference type="SUPFAM" id="SSF103473">
    <property type="entry name" value="MFS general substrate transporter"/>
    <property type="match status" value="1"/>
</dbReference>
<gene>
    <name evidence="6" type="ORF">J2792_000936</name>
</gene>
<feature type="transmembrane region" description="Helical" evidence="4">
    <location>
        <begin position="209"/>
        <end position="234"/>
    </location>
</feature>
<dbReference type="EMBL" id="JAVDRD010000002">
    <property type="protein sequence ID" value="MDR6510076.1"/>
    <property type="molecule type" value="Genomic_DNA"/>
</dbReference>
<feature type="transmembrane region" description="Helical" evidence="4">
    <location>
        <begin position="339"/>
        <end position="360"/>
    </location>
</feature>
<feature type="transmembrane region" description="Helical" evidence="4">
    <location>
        <begin position="366"/>
        <end position="387"/>
    </location>
</feature>
<evidence type="ECO:0000313" key="6">
    <source>
        <dbReference type="EMBL" id="MDR6510076.1"/>
    </source>
</evidence>
<sequence length="400" mass="39671">MSAGHHAFTAREGMVALAVSLALFLGQGIVFAGMGLALFATGQALHLGPAALGAAFTTVIVGASAGATLPVWLITRIGGRLTMTGGALVMAAGLALAGLASGLALLLPAMALVGAGFSLLANTPAYAMIAGWSGPRTNHVLGLYLMIGALGNAAGPALGQELIADGLGYWRGTSGLALGLALLLLAVLRDPPVPALPDAPRAAGWWRPLLGLRFAVLASAMVLSQAVIMTALSVAPAHLSPALGWTAGAVARVLALQGLLGALGTGLAGFALRHVRAARLLALSLLATALGMGALAQGGALMVNWGFVPLFGVGSALVAMAVTVLLMEWFGHETGTAGLAVCWTLAGLAALGPGLAGVLAQWTGSYAGAIWLLGASCVPVAVAAGVLHRAKPIETPSSRA</sequence>
<feature type="transmembrane region" description="Helical" evidence="4">
    <location>
        <begin position="54"/>
        <end position="74"/>
    </location>
</feature>
<evidence type="ECO:0000256" key="1">
    <source>
        <dbReference type="ARBA" id="ARBA00022692"/>
    </source>
</evidence>
<dbReference type="InterPro" id="IPR036259">
    <property type="entry name" value="MFS_trans_sf"/>
</dbReference>
<evidence type="ECO:0000313" key="7">
    <source>
        <dbReference type="Proteomes" id="UP001184150"/>
    </source>
</evidence>
<dbReference type="PROSITE" id="PS50850">
    <property type="entry name" value="MFS"/>
    <property type="match status" value="1"/>
</dbReference>
<keyword evidence="2 4" id="KW-1133">Transmembrane helix</keyword>
<feature type="transmembrane region" description="Helical" evidence="4">
    <location>
        <begin position="81"/>
        <end position="100"/>
    </location>
</feature>
<accession>A0ABU1MIA1</accession>
<feature type="transmembrane region" description="Helical" evidence="4">
    <location>
        <begin position="307"/>
        <end position="327"/>
    </location>
</feature>
<feature type="transmembrane region" description="Helical" evidence="4">
    <location>
        <begin position="106"/>
        <end position="129"/>
    </location>
</feature>
<comment type="caution">
    <text evidence="6">The sequence shown here is derived from an EMBL/GenBank/DDBJ whole genome shotgun (WGS) entry which is preliminary data.</text>
</comment>
<feature type="domain" description="Major facilitator superfamily (MFS) profile" evidence="5">
    <location>
        <begin position="12"/>
        <end position="392"/>
    </location>
</feature>
<keyword evidence="7" id="KW-1185">Reference proteome</keyword>
<evidence type="ECO:0000256" key="2">
    <source>
        <dbReference type="ARBA" id="ARBA00022989"/>
    </source>
</evidence>
<dbReference type="Pfam" id="PF07690">
    <property type="entry name" value="MFS_1"/>
    <property type="match status" value="1"/>
</dbReference>
<dbReference type="Gene3D" id="1.20.1250.20">
    <property type="entry name" value="MFS general substrate transporter like domains"/>
    <property type="match status" value="2"/>
</dbReference>